<gene>
    <name evidence="3" type="ORF">SAMN02982989_3172</name>
</gene>
<dbReference type="InterPro" id="IPR029058">
    <property type="entry name" value="AB_hydrolase_fold"/>
</dbReference>
<dbReference type="SUPFAM" id="SSF49785">
    <property type="entry name" value="Galactose-binding domain-like"/>
    <property type="match status" value="1"/>
</dbReference>
<dbReference type="InterPro" id="IPR013736">
    <property type="entry name" value="Xaa-Pro_dipept_C"/>
</dbReference>
<evidence type="ECO:0000256" key="1">
    <source>
        <dbReference type="ARBA" id="ARBA00022801"/>
    </source>
</evidence>
<reference evidence="4" key="1">
    <citation type="submission" date="2017-04" db="EMBL/GenBank/DDBJ databases">
        <authorList>
            <person name="Varghese N."/>
            <person name="Submissions S."/>
        </authorList>
    </citation>
    <scope>NUCLEOTIDE SEQUENCE [LARGE SCALE GENOMIC DNA]</scope>
    <source>
        <strain evidence="4">B4P</strain>
    </source>
</reference>
<dbReference type="GO" id="GO:0008239">
    <property type="term" value="F:dipeptidyl-peptidase activity"/>
    <property type="evidence" value="ECO:0007669"/>
    <property type="project" value="InterPro"/>
</dbReference>
<dbReference type="Gene3D" id="1.10.3020.10">
    <property type="entry name" value="alpha-amino acid ester hydrolase ( Helical cap domain)"/>
    <property type="match status" value="1"/>
</dbReference>
<dbReference type="InterPro" id="IPR050585">
    <property type="entry name" value="Xaa-Pro_dipeptidyl-ppase/CocE"/>
</dbReference>
<dbReference type="SMART" id="SM00939">
    <property type="entry name" value="PepX_C"/>
    <property type="match status" value="1"/>
</dbReference>
<dbReference type="PANTHER" id="PTHR43056">
    <property type="entry name" value="PEPTIDASE S9 PROLYL OLIGOPEPTIDASE"/>
    <property type="match status" value="1"/>
</dbReference>
<name>A0A1X7FJY1_9HYPH</name>
<dbReference type="InterPro" id="IPR008979">
    <property type="entry name" value="Galactose-bd-like_sf"/>
</dbReference>
<protein>
    <recommendedName>
        <fullName evidence="2">Xaa-Pro dipeptidyl-peptidase C-terminal domain-containing protein</fullName>
    </recommendedName>
</protein>
<accession>A0A1X7FJY1</accession>
<dbReference type="Gene3D" id="2.60.120.260">
    <property type="entry name" value="Galactose-binding domain-like"/>
    <property type="match status" value="1"/>
</dbReference>
<dbReference type="RefSeq" id="WP_234811202.1">
    <property type="nucleotide sequence ID" value="NZ_FXAF01000006.1"/>
</dbReference>
<dbReference type="Gene3D" id="3.40.50.1820">
    <property type="entry name" value="alpha/beta hydrolase"/>
    <property type="match status" value="1"/>
</dbReference>
<sequence>MDTLTPSRFEAIADDVVVERDVMVTMRDGIRLATDVYRPAKGGKVIEGRLPAIMERTPYGKSERSRSEIEVGMSAPMKREEVASYFVRAGYAVVYQDCRGRYNSEGEFSKYISEAADGYDTARWLVEQAWSNGEFGTMGLSYAAHTQAALACLNPPGLACMVMDSGGFSNAYQCGIRQGGAFELKQATWAYNQAIGEGDELASAAIEAEDIRAWFTVMPWSENNSPVRWMPEYESYLLDQWRSGTFDESWRRVGLYMEGFYETFPEVPIVLMSSWYDAYVKSTLDNYRGLSGKSTRPLQLIMGPWLHGNRNTTLAGDTSFGPAAPLGGNVTESWLAFRRNWFDRWLKGRENGASEEPAVRAFVMGGGSGRRNAEGLLDHGGRWIEAADWPLPGTQFRNFHIHENGALSTEKPKADAAPFTYDFDPKNPVPTIGGSLTSGQPIFEGGGFDQREGEKFYGSKHPGLPLSARPDVLSFETGPLMEDVAVVGPITVELYVSSDAPDTDFTAKLIDVYPPSKDYPIGYALNITDGIIRCRYRKSFERPEPIVAGEVFKVTIEPFATANLFAKGHRIRLDISSSNFPKYDVNPNTYAPEGRGRTTQIARNTVFCDAARPSAIRLPIVGAEAMVTLKPIKK</sequence>
<organism evidence="3 4">
    <name type="scientific">Xaviernesmea oryzae</name>
    <dbReference type="NCBI Taxonomy" id="464029"/>
    <lineage>
        <taxon>Bacteria</taxon>
        <taxon>Pseudomonadati</taxon>
        <taxon>Pseudomonadota</taxon>
        <taxon>Alphaproteobacteria</taxon>
        <taxon>Hyphomicrobiales</taxon>
        <taxon>Rhizobiaceae</taxon>
        <taxon>Rhizobium/Agrobacterium group</taxon>
        <taxon>Xaviernesmea</taxon>
    </lineage>
</organism>
<dbReference type="PANTHER" id="PTHR43056:SF10">
    <property type="entry name" value="COCE_NOND FAMILY, PUTATIVE (AFU_ORTHOLOGUE AFUA_7G00600)-RELATED"/>
    <property type="match status" value="1"/>
</dbReference>
<keyword evidence="4" id="KW-1185">Reference proteome</keyword>
<feature type="domain" description="Xaa-Pro dipeptidyl-peptidase C-terminal" evidence="2">
    <location>
        <begin position="339"/>
        <end position="617"/>
    </location>
</feature>
<dbReference type="InterPro" id="IPR005674">
    <property type="entry name" value="CocE/Ser_esterase"/>
</dbReference>
<dbReference type="AlphaFoldDB" id="A0A1X7FJY1"/>
<dbReference type="InterPro" id="IPR000383">
    <property type="entry name" value="Xaa-Pro-like_dom"/>
</dbReference>
<dbReference type="NCBIfam" id="TIGR00976">
    <property type="entry name" value="CocE_NonD"/>
    <property type="match status" value="1"/>
</dbReference>
<evidence type="ECO:0000313" key="4">
    <source>
        <dbReference type="Proteomes" id="UP000192903"/>
    </source>
</evidence>
<dbReference type="Pfam" id="PF02129">
    <property type="entry name" value="Peptidase_S15"/>
    <property type="match status" value="1"/>
</dbReference>
<dbReference type="Pfam" id="PF08530">
    <property type="entry name" value="PepX_C"/>
    <property type="match status" value="1"/>
</dbReference>
<dbReference type="Proteomes" id="UP000192903">
    <property type="component" value="Unassembled WGS sequence"/>
</dbReference>
<dbReference type="STRING" id="464029.SAMN02982989_3172"/>
<proteinExistence type="predicted"/>
<dbReference type="EMBL" id="FXAF01000006">
    <property type="protein sequence ID" value="SMF53083.1"/>
    <property type="molecule type" value="Genomic_DNA"/>
</dbReference>
<evidence type="ECO:0000259" key="2">
    <source>
        <dbReference type="SMART" id="SM00939"/>
    </source>
</evidence>
<dbReference type="SUPFAM" id="SSF53474">
    <property type="entry name" value="alpha/beta-Hydrolases"/>
    <property type="match status" value="1"/>
</dbReference>
<keyword evidence="1" id="KW-0378">Hydrolase</keyword>
<evidence type="ECO:0000313" key="3">
    <source>
        <dbReference type="EMBL" id="SMF53083.1"/>
    </source>
</evidence>